<evidence type="ECO:0000256" key="7">
    <source>
        <dbReference type="SAM" id="MobiDB-lite"/>
    </source>
</evidence>
<keyword evidence="5 8" id="KW-0472">Membrane</keyword>
<evidence type="ECO:0000256" key="5">
    <source>
        <dbReference type="ARBA" id="ARBA00023136"/>
    </source>
</evidence>
<evidence type="ECO:0000256" key="8">
    <source>
        <dbReference type="SAM" id="Phobius"/>
    </source>
</evidence>
<dbReference type="PROSITE" id="PS01023">
    <property type="entry name" value="PTR2_2"/>
    <property type="match status" value="1"/>
</dbReference>
<name>A0AAN4PEF5_ASPLE</name>
<dbReference type="EMBL" id="BCLY01000004">
    <property type="protein sequence ID" value="GAQ05064.1"/>
    <property type="molecule type" value="Genomic_DNA"/>
</dbReference>
<dbReference type="Proteomes" id="UP000051487">
    <property type="component" value="Unassembled WGS sequence"/>
</dbReference>
<evidence type="ECO:0000256" key="1">
    <source>
        <dbReference type="ARBA" id="ARBA00004141"/>
    </source>
</evidence>
<feature type="transmembrane region" description="Helical" evidence="8">
    <location>
        <begin position="237"/>
        <end position="258"/>
    </location>
</feature>
<protein>
    <submittedName>
        <fullName evidence="9">Probable peptide transporter ptr2</fullName>
    </submittedName>
</protein>
<evidence type="ECO:0000256" key="4">
    <source>
        <dbReference type="ARBA" id="ARBA00022989"/>
    </source>
</evidence>
<comment type="caution">
    <text evidence="9">The sequence shown here is derived from an EMBL/GenBank/DDBJ whole genome shotgun (WGS) entry which is preliminary data.</text>
</comment>
<dbReference type="InterPro" id="IPR018456">
    <property type="entry name" value="PTR2_symporter_CS"/>
</dbReference>
<feature type="transmembrane region" description="Helical" evidence="8">
    <location>
        <begin position="392"/>
        <end position="411"/>
    </location>
</feature>
<feature type="transmembrane region" description="Helical" evidence="8">
    <location>
        <begin position="213"/>
        <end position="231"/>
    </location>
</feature>
<evidence type="ECO:0000256" key="2">
    <source>
        <dbReference type="ARBA" id="ARBA00005982"/>
    </source>
</evidence>
<dbReference type="GO" id="GO:0006857">
    <property type="term" value="P:oligopeptide transport"/>
    <property type="evidence" value="ECO:0007669"/>
    <property type="project" value="InterPro"/>
</dbReference>
<evidence type="ECO:0000256" key="6">
    <source>
        <dbReference type="RuleBase" id="RU003755"/>
    </source>
</evidence>
<evidence type="ECO:0000313" key="9">
    <source>
        <dbReference type="EMBL" id="GAQ05064.1"/>
    </source>
</evidence>
<keyword evidence="6" id="KW-0813">Transport</keyword>
<dbReference type="Gene3D" id="1.20.1250.20">
    <property type="entry name" value="MFS general substrate transporter like domains"/>
    <property type="match status" value="1"/>
</dbReference>
<keyword evidence="4 8" id="KW-1133">Transmembrane helix</keyword>
<dbReference type="SUPFAM" id="SSF103473">
    <property type="entry name" value="MFS general substrate transporter"/>
    <property type="match status" value="1"/>
</dbReference>
<dbReference type="PANTHER" id="PTHR11654">
    <property type="entry name" value="OLIGOPEPTIDE TRANSPORTER-RELATED"/>
    <property type="match status" value="1"/>
</dbReference>
<proteinExistence type="inferred from homology"/>
<keyword evidence="3 6" id="KW-0812">Transmembrane</keyword>
<accession>A0AAN4PEF5</accession>
<dbReference type="GO" id="GO:0016020">
    <property type="term" value="C:membrane"/>
    <property type="evidence" value="ECO:0007669"/>
    <property type="project" value="UniProtKB-SubCell"/>
</dbReference>
<feature type="region of interest" description="Disordered" evidence="7">
    <location>
        <begin position="1"/>
        <end position="23"/>
    </location>
</feature>
<dbReference type="GO" id="GO:0022857">
    <property type="term" value="F:transmembrane transporter activity"/>
    <property type="evidence" value="ECO:0007669"/>
    <property type="project" value="InterPro"/>
</dbReference>
<sequence>MSKSDDIERQMVVTSNEHQGKPQQLQLATCEHDEENLLPVIDDIPFRVWLIAFVGAAERFVWYGATSPLPENYIQHSPSSKIPGVLGLREATATNIVNAMMAGGYLTTIPAAVVADTWLGRYRTILVSAVIQLCGSVILFGSSLPRAIQSGAAEGGLVTAIVLIAVGSGGVRSSVAPFIAEQYTEAIPKVRVLKNRRKVITDRALTIQYIYNVYYWMVNIGGLSALITTILEKYVGYWVAYLLPLCMMALSIVPLLAWRHTFVRRPPSGSVLPQAGRAMLYGIREGFQMDGAKPQKQREKHHRQVTWSDTFIDELKSGLLACRVFLLFPIHWLCMNQTFNNLISQAGQMVNSGVPNDTIKSFNPISSILLTPIVARGLYPFLTQHKIRFGPMARIVVGFLFLTLAMAYTAILQKLVYSTGPCYDQPLACPESDHGHIPNQISMFLQIPIYVLGAIAEIFCFTTGTEYAYNQAPKSMKSVVQSVWMATAGVGACLAMAFTPINKDPHLVIMYSSLAGVMAVTTVLFGILFGKHDREKAVLL</sequence>
<reference evidence="9 10" key="1">
    <citation type="submission" date="2015-11" db="EMBL/GenBank/DDBJ databases">
        <title>Aspergillus lentulus strain IFM 54703T.</title>
        <authorList>
            <person name="Kusuya Y."/>
            <person name="Sakai K."/>
            <person name="Kamei K."/>
            <person name="Takahashi H."/>
            <person name="Yaguchi T."/>
        </authorList>
    </citation>
    <scope>NUCLEOTIDE SEQUENCE [LARGE SCALE GENOMIC DNA]</scope>
    <source>
        <strain evidence="9 10">IFM 54703</strain>
    </source>
</reference>
<comment type="subcellular location">
    <subcellularLocation>
        <location evidence="1 6">Membrane</location>
        <topology evidence="1 6">Multi-pass membrane protein</topology>
    </subcellularLocation>
</comment>
<dbReference type="InterPro" id="IPR036259">
    <property type="entry name" value="MFS_trans_sf"/>
</dbReference>
<gene>
    <name evidence="9" type="ORF">ALT_2385</name>
</gene>
<feature type="compositionally biased region" description="Polar residues" evidence="7">
    <location>
        <begin position="12"/>
        <end position="23"/>
    </location>
</feature>
<evidence type="ECO:0000256" key="3">
    <source>
        <dbReference type="ARBA" id="ARBA00022692"/>
    </source>
</evidence>
<comment type="similarity">
    <text evidence="2 6">Belongs to the major facilitator superfamily. Proton-dependent oligopeptide transporter (POT/PTR) (TC 2.A.17) family.</text>
</comment>
<organism evidence="9 10">
    <name type="scientific">Aspergillus lentulus</name>
    <dbReference type="NCBI Taxonomy" id="293939"/>
    <lineage>
        <taxon>Eukaryota</taxon>
        <taxon>Fungi</taxon>
        <taxon>Dikarya</taxon>
        <taxon>Ascomycota</taxon>
        <taxon>Pezizomycotina</taxon>
        <taxon>Eurotiomycetes</taxon>
        <taxon>Eurotiomycetidae</taxon>
        <taxon>Eurotiales</taxon>
        <taxon>Aspergillaceae</taxon>
        <taxon>Aspergillus</taxon>
        <taxon>Aspergillus subgen. Fumigati</taxon>
    </lineage>
</organism>
<dbReference type="Pfam" id="PF00854">
    <property type="entry name" value="PTR2"/>
    <property type="match status" value="1"/>
</dbReference>
<dbReference type="InterPro" id="IPR000109">
    <property type="entry name" value="POT_fam"/>
</dbReference>
<evidence type="ECO:0000313" key="10">
    <source>
        <dbReference type="Proteomes" id="UP000051487"/>
    </source>
</evidence>
<dbReference type="AlphaFoldDB" id="A0AAN4PEF5"/>
<feature type="transmembrane region" description="Helical" evidence="8">
    <location>
        <begin position="447"/>
        <end position="469"/>
    </location>
</feature>
<feature type="transmembrane region" description="Helical" evidence="8">
    <location>
        <begin position="481"/>
        <end position="501"/>
    </location>
</feature>
<dbReference type="PROSITE" id="PS01022">
    <property type="entry name" value="PTR2_1"/>
    <property type="match status" value="1"/>
</dbReference>
<feature type="transmembrane region" description="Helical" evidence="8">
    <location>
        <begin position="507"/>
        <end position="530"/>
    </location>
</feature>